<dbReference type="EMBL" id="BAABWH010000007">
    <property type="protein sequence ID" value="GAA6146422.1"/>
    <property type="molecule type" value="Genomic_DNA"/>
</dbReference>
<evidence type="ECO:0000313" key="4">
    <source>
        <dbReference type="Proteomes" id="UP001481413"/>
    </source>
</evidence>
<evidence type="ECO:0000259" key="2">
    <source>
        <dbReference type="Pfam" id="PF09335"/>
    </source>
</evidence>
<accession>A0ABQ0A281</accession>
<keyword evidence="1" id="KW-0472">Membrane</keyword>
<comment type="caution">
    <text evidence="3">The sequence shown here is derived from an EMBL/GenBank/DDBJ whole genome shotgun (WGS) entry which is preliminary data.</text>
</comment>
<keyword evidence="1" id="KW-1133">Transmembrane helix</keyword>
<dbReference type="InterPro" id="IPR051311">
    <property type="entry name" value="DedA_domain"/>
</dbReference>
<name>A0ABQ0A281_9GAMM</name>
<feature type="transmembrane region" description="Helical" evidence="1">
    <location>
        <begin position="94"/>
        <end position="117"/>
    </location>
</feature>
<dbReference type="PANTHER" id="PTHR42709">
    <property type="entry name" value="ALKALINE PHOSPHATASE LIKE PROTEIN"/>
    <property type="match status" value="1"/>
</dbReference>
<gene>
    <name evidence="3" type="ORF">NBRC116585_25400</name>
</gene>
<reference evidence="3 4" key="1">
    <citation type="submission" date="2024-04" db="EMBL/GenBank/DDBJ databases">
        <title>Draft genome sequence of Thalassolituus maritimus NBRC 116585.</title>
        <authorList>
            <person name="Miyakawa T."/>
            <person name="Kusuya Y."/>
            <person name="Miura T."/>
        </authorList>
    </citation>
    <scope>NUCLEOTIDE SEQUENCE [LARGE SCALE GENOMIC DNA]</scope>
    <source>
        <strain evidence="3 4">5NW40-0001</strain>
    </source>
</reference>
<feature type="domain" description="VTT" evidence="2">
    <location>
        <begin position="42"/>
        <end position="142"/>
    </location>
</feature>
<feature type="transmembrane region" description="Helical" evidence="1">
    <location>
        <begin position="12"/>
        <end position="31"/>
    </location>
</feature>
<proteinExistence type="predicted"/>
<dbReference type="PANTHER" id="PTHR42709:SF4">
    <property type="entry name" value="INNER MEMBRANE PROTEIN YQAA"/>
    <property type="match status" value="1"/>
</dbReference>
<evidence type="ECO:0000256" key="1">
    <source>
        <dbReference type="SAM" id="Phobius"/>
    </source>
</evidence>
<organism evidence="3 4">
    <name type="scientific">Thalassolituus maritimus</name>
    <dbReference type="NCBI Taxonomy" id="484498"/>
    <lineage>
        <taxon>Bacteria</taxon>
        <taxon>Pseudomonadati</taxon>
        <taxon>Pseudomonadota</taxon>
        <taxon>Gammaproteobacteria</taxon>
        <taxon>Oceanospirillales</taxon>
        <taxon>Oceanospirillaceae</taxon>
        <taxon>Thalassolituus</taxon>
    </lineage>
</organism>
<dbReference type="RefSeq" id="WP_353295642.1">
    <property type="nucleotide sequence ID" value="NZ_BAABWH010000007.1"/>
</dbReference>
<dbReference type="InterPro" id="IPR032816">
    <property type="entry name" value="VTT_dom"/>
</dbReference>
<sequence>MSDIVFSDDLTNLLIMFLLSFAAGSVLPLGSEWYVIVLLEKSISALWVVALATLGNTLGGYLTWWLGKAGRAWYDSKRVLSRRGRAAEALFNRYGVWSLLLSWVPIVGDILVVLAGISRTPTALSLILIFTGKLLRYVFLALAWLGVMAG</sequence>
<dbReference type="Pfam" id="PF09335">
    <property type="entry name" value="VTT_dom"/>
    <property type="match status" value="1"/>
</dbReference>
<keyword evidence="1" id="KW-0812">Transmembrane</keyword>
<protein>
    <submittedName>
        <fullName evidence="3">YqaA family protein</fullName>
    </submittedName>
</protein>
<feature type="transmembrane region" description="Helical" evidence="1">
    <location>
        <begin position="43"/>
        <end position="67"/>
    </location>
</feature>
<evidence type="ECO:0000313" key="3">
    <source>
        <dbReference type="EMBL" id="GAA6146422.1"/>
    </source>
</evidence>
<dbReference type="Proteomes" id="UP001481413">
    <property type="component" value="Unassembled WGS sequence"/>
</dbReference>
<keyword evidence="4" id="KW-1185">Reference proteome</keyword>
<feature type="transmembrane region" description="Helical" evidence="1">
    <location>
        <begin position="123"/>
        <end position="147"/>
    </location>
</feature>